<accession>A0ABS5YN00</accession>
<evidence type="ECO:0000313" key="3">
    <source>
        <dbReference type="Proteomes" id="UP001519654"/>
    </source>
</evidence>
<sequence>MRNVVLYSLMSLDGVGESPDKFVFEFDDVMLANLATVIGRQDAVVLGRTMYDEWSTYWPTGDDQPFADFINSVSKYVFTSTPLTTPWASSTAFGSLDFVRELKSQPGGDIGVHGSLRLSQALLAAGLIDRISLVVYPAVAGGGRKLFDADKELHKLRLLSSRSTPSGGLLLDYEVLN</sequence>
<feature type="domain" description="Bacterial bifunctional deaminase-reductase C-terminal" evidence="1">
    <location>
        <begin position="4"/>
        <end position="167"/>
    </location>
</feature>
<dbReference type="Proteomes" id="UP001519654">
    <property type="component" value="Unassembled WGS sequence"/>
</dbReference>
<dbReference type="RefSeq" id="WP_215787819.1">
    <property type="nucleotide sequence ID" value="NZ_JAHKKG010000004.1"/>
</dbReference>
<reference evidence="2 3" key="1">
    <citation type="submission" date="2021-06" db="EMBL/GenBank/DDBJ databases">
        <title>Actinoplanes lichenicola sp. nov., and Actinoplanes ovalisporus sp. nov., isolated from lichen in Thailand.</title>
        <authorList>
            <person name="Saeng-In P."/>
            <person name="Kanchanasin P."/>
            <person name="Yuki M."/>
            <person name="Kudo T."/>
            <person name="Ohkuma M."/>
            <person name="Phongsopitanun W."/>
            <person name="Tanasupawat S."/>
        </authorList>
    </citation>
    <scope>NUCLEOTIDE SEQUENCE [LARGE SCALE GENOMIC DNA]</scope>
    <source>
        <strain evidence="2 3">NBRC 110975</strain>
    </source>
</reference>
<dbReference type="SUPFAM" id="SSF53597">
    <property type="entry name" value="Dihydrofolate reductase-like"/>
    <property type="match status" value="1"/>
</dbReference>
<protein>
    <submittedName>
        <fullName evidence="2">Dihydrofolate reductase family protein</fullName>
    </submittedName>
</protein>
<gene>
    <name evidence="2" type="ORF">KOI35_15180</name>
</gene>
<evidence type="ECO:0000259" key="1">
    <source>
        <dbReference type="Pfam" id="PF01872"/>
    </source>
</evidence>
<evidence type="ECO:0000313" key="2">
    <source>
        <dbReference type="EMBL" id="MBU2664844.1"/>
    </source>
</evidence>
<comment type="caution">
    <text evidence="2">The sequence shown here is derived from an EMBL/GenBank/DDBJ whole genome shotgun (WGS) entry which is preliminary data.</text>
</comment>
<dbReference type="PANTHER" id="PTHR38011:SF11">
    <property type="entry name" value="2,5-DIAMINO-6-RIBOSYLAMINO-4(3H)-PYRIMIDINONE 5'-PHOSPHATE REDUCTASE"/>
    <property type="match status" value="1"/>
</dbReference>
<dbReference type="PANTHER" id="PTHR38011">
    <property type="entry name" value="DIHYDROFOLATE REDUCTASE FAMILY PROTEIN (AFU_ORTHOLOGUE AFUA_8G06820)"/>
    <property type="match status" value="1"/>
</dbReference>
<dbReference type="Pfam" id="PF01872">
    <property type="entry name" value="RibD_C"/>
    <property type="match status" value="1"/>
</dbReference>
<dbReference type="Gene3D" id="3.40.430.10">
    <property type="entry name" value="Dihydrofolate Reductase, subunit A"/>
    <property type="match status" value="1"/>
</dbReference>
<dbReference type="EMBL" id="JAHKKG010000004">
    <property type="protein sequence ID" value="MBU2664844.1"/>
    <property type="molecule type" value="Genomic_DNA"/>
</dbReference>
<name>A0ABS5YN00_9ACTN</name>
<dbReference type="InterPro" id="IPR024072">
    <property type="entry name" value="DHFR-like_dom_sf"/>
</dbReference>
<dbReference type="InterPro" id="IPR050765">
    <property type="entry name" value="Riboflavin_Biosynth_HTPR"/>
</dbReference>
<proteinExistence type="predicted"/>
<dbReference type="InterPro" id="IPR002734">
    <property type="entry name" value="RibDG_C"/>
</dbReference>
<organism evidence="2 3">
    <name type="scientific">Paractinoplanes bogorensis</name>
    <dbReference type="NCBI Taxonomy" id="1610840"/>
    <lineage>
        <taxon>Bacteria</taxon>
        <taxon>Bacillati</taxon>
        <taxon>Actinomycetota</taxon>
        <taxon>Actinomycetes</taxon>
        <taxon>Micromonosporales</taxon>
        <taxon>Micromonosporaceae</taxon>
        <taxon>Paractinoplanes</taxon>
    </lineage>
</organism>
<keyword evidence="3" id="KW-1185">Reference proteome</keyword>